<name>A0A840PJA4_9ACTN</name>
<feature type="region of interest" description="Disordered" evidence="1">
    <location>
        <begin position="1"/>
        <end position="20"/>
    </location>
</feature>
<reference evidence="2 3" key="1">
    <citation type="submission" date="2020-08" db="EMBL/GenBank/DDBJ databases">
        <title>Genomic Encyclopedia of Type Strains, Phase IV (KMG-IV): sequencing the most valuable type-strain genomes for metagenomic binning, comparative biology and taxonomic classification.</title>
        <authorList>
            <person name="Goeker M."/>
        </authorList>
    </citation>
    <scope>NUCLEOTIDE SEQUENCE [LARGE SCALE GENOMIC DNA]</scope>
    <source>
        <strain evidence="2 3">DSM 45615</strain>
    </source>
</reference>
<accession>A0A840PJA4</accession>
<comment type="caution">
    <text evidence="2">The sequence shown here is derived from an EMBL/GenBank/DDBJ whole genome shotgun (WGS) entry which is preliminary data.</text>
</comment>
<sequence length="75" mass="8305">MYDHEEHAGHGVPDEDDRVERFTKEEEAFLRFVRFGELPARVLPADMVELVETGTPGEPPPLFDPSLWGGAGPAS</sequence>
<evidence type="ECO:0000313" key="2">
    <source>
        <dbReference type="EMBL" id="MBB5139608.1"/>
    </source>
</evidence>
<dbReference type="EMBL" id="JACHGN010000031">
    <property type="protein sequence ID" value="MBB5139608.1"/>
    <property type="molecule type" value="Genomic_DNA"/>
</dbReference>
<gene>
    <name evidence="2" type="ORF">HNP84_009372</name>
</gene>
<feature type="region of interest" description="Disordered" evidence="1">
    <location>
        <begin position="54"/>
        <end position="75"/>
    </location>
</feature>
<protein>
    <submittedName>
        <fullName evidence="2">Uncharacterized protein</fullName>
    </submittedName>
</protein>
<dbReference type="AlphaFoldDB" id="A0A840PJA4"/>
<dbReference type="Proteomes" id="UP000578449">
    <property type="component" value="Unassembled WGS sequence"/>
</dbReference>
<evidence type="ECO:0000313" key="3">
    <source>
        <dbReference type="Proteomes" id="UP000578449"/>
    </source>
</evidence>
<evidence type="ECO:0000256" key="1">
    <source>
        <dbReference type="SAM" id="MobiDB-lite"/>
    </source>
</evidence>
<keyword evidence="3" id="KW-1185">Reference proteome</keyword>
<proteinExistence type="predicted"/>
<dbReference type="RefSeq" id="WP_185056437.1">
    <property type="nucleotide sequence ID" value="NZ_BAABIX010000049.1"/>
</dbReference>
<organism evidence="2 3">
    <name type="scientific">Thermocatellispora tengchongensis</name>
    <dbReference type="NCBI Taxonomy" id="1073253"/>
    <lineage>
        <taxon>Bacteria</taxon>
        <taxon>Bacillati</taxon>
        <taxon>Actinomycetota</taxon>
        <taxon>Actinomycetes</taxon>
        <taxon>Streptosporangiales</taxon>
        <taxon>Streptosporangiaceae</taxon>
        <taxon>Thermocatellispora</taxon>
    </lineage>
</organism>